<dbReference type="STRING" id="68895.RR42_s1379"/>
<accession>A0A0C4YBK5</accession>
<gene>
    <name evidence="1" type="ORF">RR42_s1379</name>
</gene>
<name>A0A0C4YBK5_9BURK</name>
<proteinExistence type="predicted"/>
<evidence type="ECO:0000313" key="1">
    <source>
        <dbReference type="EMBL" id="AJG22967.1"/>
    </source>
</evidence>
<dbReference type="Proteomes" id="UP000031843">
    <property type="component" value="Chromosome secondary"/>
</dbReference>
<protein>
    <submittedName>
        <fullName evidence="1">Uncharacterized protein</fullName>
    </submittedName>
</protein>
<sequence>MVSCRQLALIPITQSSGHVFNLQPAMLRCDVQGVDFQGNAGLLWHGWQAAGRLSVACRGMVPCAKNGHRRPGFGIGEREWGAAHGLVACRKSSVGIGGRDVRVSLLTHGERGLPCPRDAETPPAGSVAPRRHPGADVCIPMAMESGYRTGWGGMEWDPTGCGAWDASGEPGEVFQGIA</sequence>
<reference evidence="1 2" key="1">
    <citation type="journal article" date="2015" name="Genome Announc.">
        <title>Complete Genome Sequence of Cupriavidus basilensis 4G11, Isolated from the Oak Ridge Field Research Center Site.</title>
        <authorList>
            <person name="Ray J."/>
            <person name="Waters R.J."/>
            <person name="Skerker J.M."/>
            <person name="Kuehl J.V."/>
            <person name="Price M.N."/>
            <person name="Huang J."/>
            <person name="Chakraborty R."/>
            <person name="Arkin A.P."/>
            <person name="Deutschbauer A."/>
        </authorList>
    </citation>
    <scope>NUCLEOTIDE SEQUENCE [LARGE SCALE GENOMIC DNA]</scope>
    <source>
        <strain evidence="1">4G11</strain>
    </source>
</reference>
<dbReference type="EMBL" id="CP010537">
    <property type="protein sequence ID" value="AJG22967.1"/>
    <property type="molecule type" value="Genomic_DNA"/>
</dbReference>
<keyword evidence="2" id="KW-1185">Reference proteome</keyword>
<dbReference type="KEGG" id="cbw:RR42_s1379"/>
<dbReference type="AlphaFoldDB" id="A0A0C4YBK5"/>
<evidence type="ECO:0000313" key="2">
    <source>
        <dbReference type="Proteomes" id="UP000031843"/>
    </source>
</evidence>
<organism evidence="1 2">
    <name type="scientific">Cupriavidus basilensis</name>
    <dbReference type="NCBI Taxonomy" id="68895"/>
    <lineage>
        <taxon>Bacteria</taxon>
        <taxon>Pseudomonadati</taxon>
        <taxon>Pseudomonadota</taxon>
        <taxon>Betaproteobacteria</taxon>
        <taxon>Burkholderiales</taxon>
        <taxon>Burkholderiaceae</taxon>
        <taxon>Cupriavidus</taxon>
    </lineage>
</organism>